<evidence type="ECO:0000313" key="2">
    <source>
        <dbReference type="Proteomes" id="UP000182347"/>
    </source>
</evidence>
<protein>
    <submittedName>
        <fullName evidence="1">Uncharacterized protein</fullName>
    </submittedName>
</protein>
<evidence type="ECO:0000313" key="1">
    <source>
        <dbReference type="EMBL" id="SDM65125.1"/>
    </source>
</evidence>
<organism evidence="1 2">
    <name type="scientific">Sediminibacillus halophilus</name>
    <dbReference type="NCBI Taxonomy" id="482461"/>
    <lineage>
        <taxon>Bacteria</taxon>
        <taxon>Bacillati</taxon>
        <taxon>Bacillota</taxon>
        <taxon>Bacilli</taxon>
        <taxon>Bacillales</taxon>
        <taxon>Bacillaceae</taxon>
        <taxon>Sediminibacillus</taxon>
    </lineage>
</organism>
<dbReference type="Proteomes" id="UP000182347">
    <property type="component" value="Unassembled WGS sequence"/>
</dbReference>
<dbReference type="EMBL" id="FNHF01000004">
    <property type="protein sequence ID" value="SDM65125.1"/>
    <property type="molecule type" value="Genomic_DNA"/>
</dbReference>
<keyword evidence="2" id="KW-1185">Reference proteome</keyword>
<reference evidence="2" key="1">
    <citation type="submission" date="2016-10" db="EMBL/GenBank/DDBJ databases">
        <authorList>
            <person name="Varghese N."/>
            <person name="Submissions S."/>
        </authorList>
    </citation>
    <scope>NUCLEOTIDE SEQUENCE [LARGE SCALE GENOMIC DNA]</scope>
    <source>
        <strain evidence="2">CGMCC 1.6199</strain>
    </source>
</reference>
<dbReference type="AlphaFoldDB" id="A0A1G9UZP6"/>
<accession>A0A1G9UZP6</accession>
<dbReference type="RefSeq" id="WP_139186974.1">
    <property type="nucleotide sequence ID" value="NZ_FNHF01000004.1"/>
</dbReference>
<name>A0A1G9UZP6_9BACI</name>
<gene>
    <name evidence="1" type="ORF">SAMN05216244_3056</name>
</gene>
<proteinExistence type="predicted"/>
<sequence>MVAGGEIITFSVPAPEPGESYTYLGKQSGLSWDYLITNRALGLSFGGLTKNELSSIFGLGSSSASYLLSGYEPTKYAKIYGKIVEGNAYIATFKTKYVWFEDSKFNTYKTTTTRSKRKTCSDYTPYCWR</sequence>